<reference evidence="2" key="1">
    <citation type="journal article" date="2022" name="Mol. Ecol. Resour.">
        <title>The genomes of chicory, endive, great burdock and yacon provide insights into Asteraceae palaeo-polyploidization history and plant inulin production.</title>
        <authorList>
            <person name="Fan W."/>
            <person name="Wang S."/>
            <person name="Wang H."/>
            <person name="Wang A."/>
            <person name="Jiang F."/>
            <person name="Liu H."/>
            <person name="Zhao H."/>
            <person name="Xu D."/>
            <person name="Zhang Y."/>
        </authorList>
    </citation>
    <scope>NUCLEOTIDE SEQUENCE [LARGE SCALE GENOMIC DNA]</scope>
    <source>
        <strain evidence="2">cv. Niubang</strain>
    </source>
</reference>
<dbReference type="EMBL" id="CM042055">
    <property type="protein sequence ID" value="KAI3702147.1"/>
    <property type="molecule type" value="Genomic_DNA"/>
</dbReference>
<gene>
    <name evidence="1" type="ORF">L6452_27873</name>
</gene>
<sequence>MSNHYYESSDDFEEEVEVFEIPIPEPELMVISSDDKQEHVNPIPPHENVNPIPPLGNVDPPPPIFENQEVVNMWLELNYFRHLAAWQNRELRIQMRPFRRISLDRFMFGLHSARLVARGLLLCAPYIMRWTFEVTRLTIDILTDMGLAPYPIWLRRRYPVPHHGAMTSIASKTSQDIEGRGPGNPKKITSQVDREEINETTDTEPTPGNQEMKALLQELYQQF</sequence>
<keyword evidence="2" id="KW-1185">Reference proteome</keyword>
<evidence type="ECO:0000313" key="1">
    <source>
        <dbReference type="EMBL" id="KAI3702147.1"/>
    </source>
</evidence>
<name>A0ACB8ZX64_ARCLA</name>
<evidence type="ECO:0000313" key="2">
    <source>
        <dbReference type="Proteomes" id="UP001055879"/>
    </source>
</evidence>
<comment type="caution">
    <text evidence="1">The sequence shown here is derived from an EMBL/GenBank/DDBJ whole genome shotgun (WGS) entry which is preliminary data.</text>
</comment>
<reference evidence="1 2" key="2">
    <citation type="journal article" date="2022" name="Mol. Ecol. Resour.">
        <title>The genomes of chicory, endive, great burdock and yacon provide insights into Asteraceae paleo-polyploidization history and plant inulin production.</title>
        <authorList>
            <person name="Fan W."/>
            <person name="Wang S."/>
            <person name="Wang H."/>
            <person name="Wang A."/>
            <person name="Jiang F."/>
            <person name="Liu H."/>
            <person name="Zhao H."/>
            <person name="Xu D."/>
            <person name="Zhang Y."/>
        </authorList>
    </citation>
    <scope>NUCLEOTIDE SEQUENCE [LARGE SCALE GENOMIC DNA]</scope>
    <source>
        <strain evidence="2">cv. Niubang</strain>
    </source>
</reference>
<proteinExistence type="predicted"/>
<protein>
    <submittedName>
        <fullName evidence="1">Uncharacterized protein</fullName>
    </submittedName>
</protein>
<organism evidence="1 2">
    <name type="scientific">Arctium lappa</name>
    <name type="common">Greater burdock</name>
    <name type="synonym">Lappa major</name>
    <dbReference type="NCBI Taxonomy" id="4217"/>
    <lineage>
        <taxon>Eukaryota</taxon>
        <taxon>Viridiplantae</taxon>
        <taxon>Streptophyta</taxon>
        <taxon>Embryophyta</taxon>
        <taxon>Tracheophyta</taxon>
        <taxon>Spermatophyta</taxon>
        <taxon>Magnoliopsida</taxon>
        <taxon>eudicotyledons</taxon>
        <taxon>Gunneridae</taxon>
        <taxon>Pentapetalae</taxon>
        <taxon>asterids</taxon>
        <taxon>campanulids</taxon>
        <taxon>Asterales</taxon>
        <taxon>Asteraceae</taxon>
        <taxon>Carduoideae</taxon>
        <taxon>Cardueae</taxon>
        <taxon>Arctiinae</taxon>
        <taxon>Arctium</taxon>
    </lineage>
</organism>
<dbReference type="Proteomes" id="UP001055879">
    <property type="component" value="Linkage Group LG09"/>
</dbReference>
<accession>A0ACB8ZX64</accession>